<accession>A0A4R3VAW2</accession>
<name>A0A4R3VAW2_9BURK</name>
<dbReference type="RefSeq" id="WP_165972553.1">
    <property type="nucleotide sequence ID" value="NZ_JBHRVM010000001.1"/>
</dbReference>
<keyword evidence="5" id="KW-1185">Reference proteome</keyword>
<dbReference type="CDD" id="cd05233">
    <property type="entry name" value="SDR_c"/>
    <property type="match status" value="1"/>
</dbReference>
<dbReference type="PANTHER" id="PTHR43477">
    <property type="entry name" value="DIHYDROANTICAPSIN 7-DEHYDROGENASE"/>
    <property type="match status" value="1"/>
</dbReference>
<dbReference type="PRINTS" id="PR00081">
    <property type="entry name" value="GDHRDH"/>
</dbReference>
<dbReference type="AlphaFoldDB" id="A0A4R3VAW2"/>
<comment type="similarity">
    <text evidence="1">Belongs to the short-chain dehydrogenases/reductases (SDR) family.</text>
</comment>
<reference evidence="4 5" key="1">
    <citation type="submission" date="2019-03" db="EMBL/GenBank/DDBJ databases">
        <title>Genomic Encyclopedia of Type Strains, Phase IV (KMG-IV): sequencing the most valuable type-strain genomes for metagenomic binning, comparative biology and taxonomic classification.</title>
        <authorList>
            <person name="Goeker M."/>
        </authorList>
    </citation>
    <scope>NUCLEOTIDE SEQUENCE [LARGE SCALE GENOMIC DNA]</scope>
    <source>
        <strain evidence="4 5">DSM 100048</strain>
    </source>
</reference>
<sequence length="257" mass="27561">MNANKRFDQKVVVVTGATSGIGKATLAAFHREGARIVATDLSTDALGNLADEFPGITWVAGDITDPTTSERIESHLHEHGYGLNVLVNCAGVGHAKPIEQLTVDEWDHIIKVNLYGTFYLTHRLGPIMIAAQSGVIVNVASMAGLNGIPHNAAYVASKHAVVGLTKSLAIEWMRHGIRTNCICPGLTNTNLVASLTRESPEIFDARRRNIVNKRMSEPEEQAAAILFFASDEASYINGLIANIDGGGHSLYSGYSAL</sequence>
<evidence type="ECO:0000259" key="3">
    <source>
        <dbReference type="SMART" id="SM00822"/>
    </source>
</evidence>
<evidence type="ECO:0000313" key="5">
    <source>
        <dbReference type="Proteomes" id="UP000294692"/>
    </source>
</evidence>
<evidence type="ECO:0000313" key="4">
    <source>
        <dbReference type="EMBL" id="TCV00734.1"/>
    </source>
</evidence>
<proteinExistence type="inferred from homology"/>
<dbReference type="PROSITE" id="PS00061">
    <property type="entry name" value="ADH_SHORT"/>
    <property type="match status" value="1"/>
</dbReference>
<organism evidence="4 5">
    <name type="scientific">Paracandidimonas soli</name>
    <dbReference type="NCBI Taxonomy" id="1917182"/>
    <lineage>
        <taxon>Bacteria</taxon>
        <taxon>Pseudomonadati</taxon>
        <taxon>Pseudomonadota</taxon>
        <taxon>Betaproteobacteria</taxon>
        <taxon>Burkholderiales</taxon>
        <taxon>Alcaligenaceae</taxon>
        <taxon>Paracandidimonas</taxon>
    </lineage>
</organism>
<dbReference type="SUPFAM" id="SSF51735">
    <property type="entry name" value="NAD(P)-binding Rossmann-fold domains"/>
    <property type="match status" value="1"/>
</dbReference>
<dbReference type="Proteomes" id="UP000294692">
    <property type="component" value="Unassembled WGS sequence"/>
</dbReference>
<dbReference type="InterPro" id="IPR057326">
    <property type="entry name" value="KR_dom"/>
</dbReference>
<dbReference type="InterPro" id="IPR020904">
    <property type="entry name" value="Sc_DH/Rdtase_CS"/>
</dbReference>
<dbReference type="PRINTS" id="PR00080">
    <property type="entry name" value="SDRFAMILY"/>
</dbReference>
<dbReference type="Gene3D" id="3.40.50.720">
    <property type="entry name" value="NAD(P)-binding Rossmann-like Domain"/>
    <property type="match status" value="1"/>
</dbReference>
<dbReference type="SMART" id="SM00822">
    <property type="entry name" value="PKS_KR"/>
    <property type="match status" value="1"/>
</dbReference>
<evidence type="ECO:0000256" key="2">
    <source>
        <dbReference type="ARBA" id="ARBA00023002"/>
    </source>
</evidence>
<feature type="domain" description="Ketoreductase" evidence="3">
    <location>
        <begin position="10"/>
        <end position="176"/>
    </location>
</feature>
<dbReference type="InterPro" id="IPR036291">
    <property type="entry name" value="NAD(P)-bd_dom_sf"/>
</dbReference>
<comment type="caution">
    <text evidence="4">The sequence shown here is derived from an EMBL/GenBank/DDBJ whole genome shotgun (WGS) entry which is preliminary data.</text>
</comment>
<dbReference type="EMBL" id="SMBX01000003">
    <property type="protein sequence ID" value="TCV00734.1"/>
    <property type="molecule type" value="Genomic_DNA"/>
</dbReference>
<dbReference type="GO" id="GO:0016491">
    <property type="term" value="F:oxidoreductase activity"/>
    <property type="evidence" value="ECO:0007669"/>
    <property type="project" value="UniProtKB-KW"/>
</dbReference>
<keyword evidence="2" id="KW-0560">Oxidoreductase</keyword>
<dbReference type="InterPro" id="IPR002347">
    <property type="entry name" value="SDR_fam"/>
</dbReference>
<dbReference type="Pfam" id="PF13561">
    <property type="entry name" value="adh_short_C2"/>
    <property type="match status" value="1"/>
</dbReference>
<protein>
    <submittedName>
        <fullName evidence="4">NAD(P)-dependent dehydrogenase (Short-subunit alcohol dehydrogenase family)</fullName>
    </submittedName>
</protein>
<evidence type="ECO:0000256" key="1">
    <source>
        <dbReference type="ARBA" id="ARBA00006484"/>
    </source>
</evidence>
<dbReference type="FunFam" id="3.40.50.720:FF:000084">
    <property type="entry name" value="Short-chain dehydrogenase reductase"/>
    <property type="match status" value="1"/>
</dbReference>
<dbReference type="InterPro" id="IPR051122">
    <property type="entry name" value="SDR_DHRS6-like"/>
</dbReference>
<dbReference type="PANTHER" id="PTHR43477:SF1">
    <property type="entry name" value="DIHYDROANTICAPSIN 7-DEHYDROGENASE"/>
    <property type="match status" value="1"/>
</dbReference>
<gene>
    <name evidence="4" type="ORF">EV686_103316</name>
</gene>